<dbReference type="AlphaFoldDB" id="A0AAE3ZB81"/>
<comment type="subcellular location">
    <subcellularLocation>
        <location evidence="1">Cell membrane</location>
        <topology evidence="1">Multi-pass membrane protein</topology>
    </subcellularLocation>
</comment>
<keyword evidence="3 7" id="KW-0812">Transmembrane</keyword>
<evidence type="ECO:0000313" key="9">
    <source>
        <dbReference type="EMBL" id="MDR7301716.1"/>
    </source>
</evidence>
<evidence type="ECO:0000256" key="5">
    <source>
        <dbReference type="ARBA" id="ARBA00023136"/>
    </source>
</evidence>
<evidence type="ECO:0000313" key="10">
    <source>
        <dbReference type="Proteomes" id="UP001180845"/>
    </source>
</evidence>
<evidence type="ECO:0000256" key="6">
    <source>
        <dbReference type="SAM" id="MobiDB-lite"/>
    </source>
</evidence>
<feature type="domain" description="Type II secretion system protein GspF" evidence="8">
    <location>
        <begin position="112"/>
        <end position="234"/>
    </location>
</feature>
<evidence type="ECO:0000259" key="8">
    <source>
        <dbReference type="Pfam" id="PF00482"/>
    </source>
</evidence>
<evidence type="ECO:0000256" key="7">
    <source>
        <dbReference type="SAM" id="Phobius"/>
    </source>
</evidence>
<keyword evidence="2" id="KW-1003">Cell membrane</keyword>
<dbReference type="GO" id="GO:0005886">
    <property type="term" value="C:plasma membrane"/>
    <property type="evidence" value="ECO:0007669"/>
    <property type="project" value="UniProtKB-SubCell"/>
</dbReference>
<feature type="region of interest" description="Disordered" evidence="6">
    <location>
        <begin position="33"/>
        <end position="53"/>
    </location>
</feature>
<evidence type="ECO:0000256" key="4">
    <source>
        <dbReference type="ARBA" id="ARBA00022989"/>
    </source>
</evidence>
<organism evidence="9 10">
    <name type="scientific">Haloactinomyces albus</name>
    <dbReference type="NCBI Taxonomy" id="1352928"/>
    <lineage>
        <taxon>Bacteria</taxon>
        <taxon>Bacillati</taxon>
        <taxon>Actinomycetota</taxon>
        <taxon>Actinomycetes</taxon>
        <taxon>Actinopolysporales</taxon>
        <taxon>Actinopolysporaceae</taxon>
        <taxon>Haloactinomyces</taxon>
    </lineage>
</organism>
<dbReference type="PANTHER" id="PTHR35007">
    <property type="entry name" value="INTEGRAL MEMBRANE PROTEIN-RELATED"/>
    <property type="match status" value="1"/>
</dbReference>
<name>A0AAE3ZB81_9ACTN</name>
<proteinExistence type="predicted"/>
<gene>
    <name evidence="9" type="ORF">JOF55_001897</name>
</gene>
<keyword evidence="5 7" id="KW-0472">Membrane</keyword>
<evidence type="ECO:0000256" key="1">
    <source>
        <dbReference type="ARBA" id="ARBA00004651"/>
    </source>
</evidence>
<dbReference type="Proteomes" id="UP001180845">
    <property type="component" value="Unassembled WGS sequence"/>
</dbReference>
<accession>A0AAE3ZB81</accession>
<feature type="transmembrane region" description="Helical" evidence="7">
    <location>
        <begin position="63"/>
        <end position="87"/>
    </location>
</feature>
<dbReference type="PANTHER" id="PTHR35007:SF4">
    <property type="entry name" value="CONSERVED TRANSMEMBRANE PROTEIN-RELATED"/>
    <property type="match status" value="1"/>
</dbReference>
<keyword evidence="4 7" id="KW-1133">Transmembrane helix</keyword>
<dbReference type="Pfam" id="PF00482">
    <property type="entry name" value="T2SSF"/>
    <property type="match status" value="1"/>
</dbReference>
<evidence type="ECO:0000256" key="3">
    <source>
        <dbReference type="ARBA" id="ARBA00022692"/>
    </source>
</evidence>
<protein>
    <submittedName>
        <fullName evidence="9">Tight adherence protein B</fullName>
    </submittedName>
</protein>
<dbReference type="RefSeq" id="WP_310272605.1">
    <property type="nucleotide sequence ID" value="NZ_JAVDXW010000001.1"/>
</dbReference>
<feature type="transmembrane region" description="Helical" evidence="7">
    <location>
        <begin position="223"/>
        <end position="247"/>
    </location>
</feature>
<keyword evidence="10" id="KW-1185">Reference proteome</keyword>
<dbReference type="EMBL" id="JAVDXW010000001">
    <property type="protein sequence ID" value="MDR7301716.1"/>
    <property type="molecule type" value="Genomic_DNA"/>
</dbReference>
<evidence type="ECO:0000256" key="2">
    <source>
        <dbReference type="ARBA" id="ARBA00022475"/>
    </source>
</evidence>
<dbReference type="InterPro" id="IPR018076">
    <property type="entry name" value="T2SS_GspF_dom"/>
</dbReference>
<feature type="transmembrane region" description="Helical" evidence="7">
    <location>
        <begin position="253"/>
        <end position="273"/>
    </location>
</feature>
<sequence>MLTPQSLFGASESLIVLAASLLCWPNLRAANRLPGREEPGRREHRSTRWPRGRDKAEIASVPVAAVAGVLVAGVGGLCAGTALAVLARRYRRSRSDFRRRLSRCTELATGVRLLVAELRAGAHPAVAAEGAAADSAFRVAGIFGDMAAAARLGGDVASTLSGSHEVTAELREPVGRLARCWMLAERHGVALADLLDAVRRDLEHRAAFMRDVEAKMAGPRATALVLAGLPVLGIVLGEMAGAGPVAVLTGGPVGQGLLMAGTALLCTGVLWTVRLTESVVQS</sequence>
<reference evidence="9" key="1">
    <citation type="submission" date="2023-07" db="EMBL/GenBank/DDBJ databases">
        <title>Sequencing the genomes of 1000 actinobacteria strains.</title>
        <authorList>
            <person name="Klenk H.-P."/>
        </authorList>
    </citation>
    <scope>NUCLEOTIDE SEQUENCE</scope>
    <source>
        <strain evidence="9">DSM 45977</strain>
    </source>
</reference>
<comment type="caution">
    <text evidence="9">The sequence shown here is derived from an EMBL/GenBank/DDBJ whole genome shotgun (WGS) entry which is preliminary data.</text>
</comment>